<keyword evidence="3 4" id="KW-0472">Membrane</keyword>
<accession>A0A917Q3N6</accession>
<dbReference type="SUPFAM" id="SSF103473">
    <property type="entry name" value="MFS general substrate transporter"/>
    <property type="match status" value="1"/>
</dbReference>
<feature type="transmembrane region" description="Helical" evidence="4">
    <location>
        <begin position="290"/>
        <end position="312"/>
    </location>
</feature>
<feature type="transmembrane region" description="Helical" evidence="4">
    <location>
        <begin position="189"/>
        <end position="213"/>
    </location>
</feature>
<feature type="transmembrane region" description="Helical" evidence="4">
    <location>
        <begin position="233"/>
        <end position="253"/>
    </location>
</feature>
<feature type="transmembrane region" description="Helical" evidence="4">
    <location>
        <begin position="95"/>
        <end position="120"/>
    </location>
</feature>
<feature type="transmembrane region" description="Helical" evidence="4">
    <location>
        <begin position="324"/>
        <end position="347"/>
    </location>
</feature>
<keyword evidence="6" id="KW-1185">Reference proteome</keyword>
<keyword evidence="1 4" id="KW-0812">Transmembrane</keyword>
<evidence type="ECO:0000256" key="3">
    <source>
        <dbReference type="ARBA" id="ARBA00023136"/>
    </source>
</evidence>
<name>A0A917Q3N6_9HYPH</name>
<dbReference type="Proteomes" id="UP000600449">
    <property type="component" value="Unassembled WGS sequence"/>
</dbReference>
<feature type="transmembrane region" description="Helical" evidence="4">
    <location>
        <begin position="265"/>
        <end position="284"/>
    </location>
</feature>
<dbReference type="RefSeq" id="WP_188908314.1">
    <property type="nucleotide sequence ID" value="NZ_BMMF01000001.1"/>
</dbReference>
<dbReference type="AlphaFoldDB" id="A0A917Q3N6"/>
<feature type="transmembrane region" description="Helical" evidence="4">
    <location>
        <begin position="132"/>
        <end position="151"/>
    </location>
</feature>
<dbReference type="Pfam" id="PF07690">
    <property type="entry name" value="MFS_1"/>
    <property type="match status" value="1"/>
</dbReference>
<evidence type="ECO:0000313" key="6">
    <source>
        <dbReference type="Proteomes" id="UP000600449"/>
    </source>
</evidence>
<feature type="transmembrane region" description="Helical" evidence="4">
    <location>
        <begin position="157"/>
        <end position="177"/>
    </location>
</feature>
<evidence type="ECO:0000256" key="2">
    <source>
        <dbReference type="ARBA" id="ARBA00022989"/>
    </source>
</evidence>
<dbReference type="GO" id="GO:0022857">
    <property type="term" value="F:transmembrane transporter activity"/>
    <property type="evidence" value="ECO:0007669"/>
    <property type="project" value="InterPro"/>
</dbReference>
<dbReference type="EMBL" id="BMMF01000001">
    <property type="protein sequence ID" value="GGK17947.1"/>
    <property type="molecule type" value="Genomic_DNA"/>
</dbReference>
<protein>
    <submittedName>
        <fullName evidence="5">MFS transporter</fullName>
    </submittedName>
</protein>
<evidence type="ECO:0000256" key="1">
    <source>
        <dbReference type="ARBA" id="ARBA00022692"/>
    </source>
</evidence>
<organism evidence="5 6">
    <name type="scientific">Salinarimonas ramus</name>
    <dbReference type="NCBI Taxonomy" id="690164"/>
    <lineage>
        <taxon>Bacteria</taxon>
        <taxon>Pseudomonadati</taxon>
        <taxon>Pseudomonadota</taxon>
        <taxon>Alphaproteobacteria</taxon>
        <taxon>Hyphomicrobiales</taxon>
        <taxon>Salinarimonadaceae</taxon>
        <taxon>Salinarimonas</taxon>
    </lineage>
</organism>
<feature type="transmembrane region" description="Helical" evidence="4">
    <location>
        <begin position="359"/>
        <end position="379"/>
    </location>
</feature>
<dbReference type="PANTHER" id="PTHR23521:SF3">
    <property type="entry name" value="MFS TRANSPORTER"/>
    <property type="match status" value="1"/>
</dbReference>
<sequence>MEASRTAAALIVSVALYSIVLGGAYAALAVDLASRGYGAWEVAINAAMTPVGLVIAAIALPRLVRGPVFPWLVVAVGVSACVMVMLAAMQSFAAWLALRFVLGLSANTLFVVAESALMIAIPERNSGRFLSIYNGVVTGGYALGPLLLALLPTATATALLAGAVLIVAASLPLFVGVPRRDLLLPPLEVGSGLVVFAVAAPALVIGSAATAIFDNAVLSLFPVFAMESGSTRETALVLLAILLAGATVLQWPIGALSDKRSSLGMLRGCALVTAACCATFPIAASSFLALAFLAFVSGGAAFGAYSMVLALVKERFPAGSLVTANAALGVTWGLGALIGVPVVGAGMDAVGPGLLGPLVALPFLVLLAASLAPIGARAARSKQRQAR</sequence>
<dbReference type="InterPro" id="IPR036259">
    <property type="entry name" value="MFS_trans_sf"/>
</dbReference>
<evidence type="ECO:0000313" key="5">
    <source>
        <dbReference type="EMBL" id="GGK17947.1"/>
    </source>
</evidence>
<reference evidence="5 6" key="1">
    <citation type="journal article" date="2014" name="Int. J. Syst. Evol. Microbiol.">
        <title>Complete genome sequence of Corynebacterium casei LMG S-19264T (=DSM 44701T), isolated from a smear-ripened cheese.</title>
        <authorList>
            <consortium name="US DOE Joint Genome Institute (JGI-PGF)"/>
            <person name="Walter F."/>
            <person name="Albersmeier A."/>
            <person name="Kalinowski J."/>
            <person name="Ruckert C."/>
        </authorList>
    </citation>
    <scope>NUCLEOTIDE SEQUENCE [LARGE SCALE GENOMIC DNA]</scope>
    <source>
        <strain evidence="5 6">CGMCC 1.9161</strain>
    </source>
</reference>
<dbReference type="InterPro" id="IPR011701">
    <property type="entry name" value="MFS"/>
</dbReference>
<feature type="transmembrane region" description="Helical" evidence="4">
    <location>
        <begin position="68"/>
        <end position="89"/>
    </location>
</feature>
<dbReference type="GO" id="GO:0005886">
    <property type="term" value="C:plasma membrane"/>
    <property type="evidence" value="ECO:0007669"/>
    <property type="project" value="TreeGrafter"/>
</dbReference>
<proteinExistence type="predicted"/>
<comment type="caution">
    <text evidence="5">The sequence shown here is derived from an EMBL/GenBank/DDBJ whole genome shotgun (WGS) entry which is preliminary data.</text>
</comment>
<evidence type="ECO:0000256" key="4">
    <source>
        <dbReference type="SAM" id="Phobius"/>
    </source>
</evidence>
<gene>
    <name evidence="5" type="ORF">GCM10011322_00840</name>
</gene>
<dbReference type="Gene3D" id="1.20.1250.20">
    <property type="entry name" value="MFS general substrate transporter like domains"/>
    <property type="match status" value="2"/>
</dbReference>
<feature type="transmembrane region" description="Helical" evidence="4">
    <location>
        <begin position="42"/>
        <end position="61"/>
    </location>
</feature>
<keyword evidence="2 4" id="KW-1133">Transmembrane helix</keyword>
<dbReference type="PANTHER" id="PTHR23521">
    <property type="entry name" value="TRANSPORTER MFS SUPERFAMILY"/>
    <property type="match status" value="1"/>
</dbReference>